<organism evidence="3 4">
    <name type="scientific">Nocardiopsis codii</name>
    <dbReference type="NCBI Taxonomy" id="3065942"/>
    <lineage>
        <taxon>Bacteria</taxon>
        <taxon>Bacillati</taxon>
        <taxon>Actinomycetota</taxon>
        <taxon>Actinomycetes</taxon>
        <taxon>Streptosporangiales</taxon>
        <taxon>Nocardiopsidaceae</taxon>
        <taxon>Nocardiopsis</taxon>
    </lineage>
</organism>
<evidence type="ECO:0000256" key="1">
    <source>
        <dbReference type="SAM" id="Phobius"/>
    </source>
</evidence>
<name>A0ABU7K4N7_9ACTN</name>
<keyword evidence="1" id="KW-1133">Transmembrane helix</keyword>
<comment type="caution">
    <text evidence="3">The sequence shown here is derived from an EMBL/GenBank/DDBJ whole genome shotgun (WGS) entry which is preliminary data.</text>
</comment>
<keyword evidence="1" id="KW-0472">Membrane</keyword>
<dbReference type="EMBL" id="JAUZMY010000006">
    <property type="protein sequence ID" value="MEE2037216.1"/>
    <property type="molecule type" value="Genomic_DNA"/>
</dbReference>
<keyword evidence="1" id="KW-0812">Transmembrane</keyword>
<accession>A0ABU7K4N7</accession>
<feature type="transmembrane region" description="Helical" evidence="1">
    <location>
        <begin position="250"/>
        <end position="275"/>
    </location>
</feature>
<reference evidence="3 4" key="1">
    <citation type="submission" date="2023-08" db="EMBL/GenBank/DDBJ databases">
        <authorList>
            <person name="Girao M."/>
            <person name="Carvalho M.F."/>
        </authorList>
    </citation>
    <scope>NUCLEOTIDE SEQUENCE [LARGE SCALE GENOMIC DNA]</scope>
    <source>
        <strain evidence="3 4">CT-R113</strain>
    </source>
</reference>
<feature type="chain" id="PRO_5047220703" description="DUF4350 domain-containing protein" evidence="2">
    <location>
        <begin position="34"/>
        <end position="674"/>
    </location>
</feature>
<evidence type="ECO:0000313" key="3">
    <source>
        <dbReference type="EMBL" id="MEE2037216.1"/>
    </source>
</evidence>
<dbReference type="RefSeq" id="WP_330091016.1">
    <property type="nucleotide sequence ID" value="NZ_JAUZMY010000006.1"/>
</dbReference>
<keyword evidence="2" id="KW-0732">Signal</keyword>
<keyword evidence="4" id="KW-1185">Reference proteome</keyword>
<gene>
    <name evidence="3" type="ORF">Q8791_08290</name>
</gene>
<feature type="transmembrane region" description="Helical" evidence="1">
    <location>
        <begin position="224"/>
        <end position="243"/>
    </location>
</feature>
<protein>
    <recommendedName>
        <fullName evidence="5">DUF4350 domain-containing protein</fullName>
    </recommendedName>
</protein>
<dbReference type="Proteomes" id="UP001356095">
    <property type="component" value="Unassembled WGS sequence"/>
</dbReference>
<evidence type="ECO:0000313" key="4">
    <source>
        <dbReference type="Proteomes" id="UP001356095"/>
    </source>
</evidence>
<sequence length="674" mass="70554">MPGPSRLRARLPTALVTLPALLVIPFAASPAAAEPAPEPSAFETRVTPAEYYADLMADEPEGAAVVVDPAVSGLHDPEDLEADLREAFDALGEPYHVVVSPFPGTGPEWGGQLLPALHDRLGADGLYVHLRPETALFDAEAYGVPLPVDDARSALMSDPDIDYDAPVDQVAERFVLALTGSGDGGAAAPAPYGEPSAGDRFAEGWRDFLDDLDPTSHNGPGNTGFLAGTLGGFVLGGGGYLVWLRVRRGALGVSGAAVAGGTATVTLVLAAAVSLGPLTHVVGVPEGGAEVTSPREEAFASPPYVVSTVRVEQIARELEENPGPLYVDPRTPLPLAGLAATAARLDDAPVPVRALVLPLDPADEFSGDPEVLAYSLAAVSGEDAVHLVVDHRFSEAGVRVSASAVGLGNVDAYDLWNATSEIEEPTPALALDAALDALEGVELREGANAGEPYFMDSGIDPPGPRVPRYFSEGFPAGLLFLGPLAFLSLLGLAALARLLLSGAGKRGTRAVGSHALRRTARRESRRLRAVLGSGRADGIPDELMPQAEAVLIAMAHDPDDLDHVGAIVVSRRVLAALKDPEGAAGRPPCLVNPLHGPSTTSLRSRVAKGRVPMCASCARAGEAARAARVLRVRDRLGGELRYLSMDDRVWVQHHFGTERPTRMAERLLEEIDAR</sequence>
<evidence type="ECO:0000256" key="2">
    <source>
        <dbReference type="SAM" id="SignalP"/>
    </source>
</evidence>
<feature type="transmembrane region" description="Helical" evidence="1">
    <location>
        <begin position="474"/>
        <end position="500"/>
    </location>
</feature>
<proteinExistence type="predicted"/>
<feature type="signal peptide" evidence="2">
    <location>
        <begin position="1"/>
        <end position="33"/>
    </location>
</feature>
<evidence type="ECO:0008006" key="5">
    <source>
        <dbReference type="Google" id="ProtNLM"/>
    </source>
</evidence>